<evidence type="ECO:0000259" key="8">
    <source>
        <dbReference type="Pfam" id="PF00462"/>
    </source>
</evidence>
<comment type="similarity">
    <text evidence="2 7">Belongs to the glutaredoxin family.</text>
</comment>
<keyword evidence="6 7" id="KW-0676">Redox-active center</keyword>
<keyword evidence="10" id="KW-1185">Reference proteome</keyword>
<accession>A0A8J7CDV2</accession>
<dbReference type="PANTHER" id="PTHR45694:SF18">
    <property type="entry name" value="GLUTAREDOXIN-1-RELATED"/>
    <property type="match status" value="1"/>
</dbReference>
<protein>
    <recommendedName>
        <fullName evidence="7">Glutaredoxin</fullName>
    </recommendedName>
</protein>
<dbReference type="PROSITE" id="PS00195">
    <property type="entry name" value="GLUTAREDOXIN_1"/>
    <property type="match status" value="1"/>
</dbReference>
<evidence type="ECO:0000256" key="7">
    <source>
        <dbReference type="RuleBase" id="RU364065"/>
    </source>
</evidence>
<evidence type="ECO:0000256" key="1">
    <source>
        <dbReference type="ARBA" id="ARBA00002549"/>
    </source>
</evidence>
<proteinExistence type="inferred from homology"/>
<dbReference type="PRINTS" id="PR00160">
    <property type="entry name" value="GLUTAREDOXIN"/>
</dbReference>
<evidence type="ECO:0000313" key="10">
    <source>
        <dbReference type="Proteomes" id="UP000631034"/>
    </source>
</evidence>
<evidence type="ECO:0000313" key="9">
    <source>
        <dbReference type="EMBL" id="MBE1237294.1"/>
    </source>
</evidence>
<dbReference type="GO" id="GO:0045454">
    <property type="term" value="P:cell redox homeostasis"/>
    <property type="evidence" value="ECO:0007669"/>
    <property type="project" value="InterPro"/>
</dbReference>
<dbReference type="PROSITE" id="PS51354">
    <property type="entry name" value="GLUTAREDOXIN_2"/>
    <property type="match status" value="1"/>
</dbReference>
<dbReference type="GO" id="GO:0015038">
    <property type="term" value="F:glutathione disulfide oxidoreductase activity"/>
    <property type="evidence" value="ECO:0007669"/>
    <property type="project" value="UniProtKB-UniRule"/>
</dbReference>
<dbReference type="GO" id="GO:0034599">
    <property type="term" value="P:cellular response to oxidative stress"/>
    <property type="evidence" value="ECO:0007669"/>
    <property type="project" value="TreeGrafter"/>
</dbReference>
<comment type="function">
    <text evidence="1 7">Has a glutathione-disulfide oxidoreductase activity in the presence of NADPH and glutathione reductase. Reduces low molecular weight disulfides and proteins.</text>
</comment>
<evidence type="ECO:0000256" key="6">
    <source>
        <dbReference type="ARBA" id="ARBA00023284"/>
    </source>
</evidence>
<dbReference type="EMBL" id="JACZHT010000004">
    <property type="protein sequence ID" value="MBE1237294.1"/>
    <property type="molecule type" value="Genomic_DNA"/>
</dbReference>
<dbReference type="PANTHER" id="PTHR45694">
    <property type="entry name" value="GLUTAREDOXIN 2"/>
    <property type="match status" value="1"/>
</dbReference>
<dbReference type="CDD" id="cd03418">
    <property type="entry name" value="GRX_GRXb_1_3_like"/>
    <property type="match status" value="1"/>
</dbReference>
<evidence type="ECO:0000256" key="3">
    <source>
        <dbReference type="ARBA" id="ARBA00022448"/>
    </source>
</evidence>
<dbReference type="AlphaFoldDB" id="A0A8J7CDV2"/>
<dbReference type="InterPro" id="IPR011767">
    <property type="entry name" value="GLR_AS"/>
</dbReference>
<dbReference type="NCBIfam" id="TIGR02181">
    <property type="entry name" value="GRX_bact"/>
    <property type="match status" value="1"/>
</dbReference>
<keyword evidence="7" id="KW-0963">Cytoplasm</keyword>
<dbReference type="InterPro" id="IPR014025">
    <property type="entry name" value="Glutaredoxin_subgr"/>
</dbReference>
<keyword evidence="5" id="KW-1015">Disulfide bond</keyword>
<dbReference type="Proteomes" id="UP000631034">
    <property type="component" value="Unassembled WGS sequence"/>
</dbReference>
<evidence type="ECO:0000256" key="4">
    <source>
        <dbReference type="ARBA" id="ARBA00022982"/>
    </source>
</evidence>
<feature type="domain" description="Glutaredoxin" evidence="8">
    <location>
        <begin position="4"/>
        <end position="64"/>
    </location>
</feature>
<dbReference type="Pfam" id="PF00462">
    <property type="entry name" value="Glutaredoxin"/>
    <property type="match status" value="1"/>
</dbReference>
<dbReference type="RefSeq" id="WP_192534307.1">
    <property type="nucleotide sequence ID" value="NZ_JACZHT010000004.1"/>
</dbReference>
<evidence type="ECO:0000256" key="5">
    <source>
        <dbReference type="ARBA" id="ARBA00023157"/>
    </source>
</evidence>
<dbReference type="InterPro" id="IPR002109">
    <property type="entry name" value="Glutaredoxin"/>
</dbReference>
<name>A0A8J7CDV2_9PROT</name>
<comment type="caution">
    <text evidence="9">The sequence shown here is derived from an EMBL/GenBank/DDBJ whole genome shotgun (WGS) entry which is preliminary data.</text>
</comment>
<keyword evidence="4 7" id="KW-0249">Electron transport</keyword>
<organism evidence="9 10">
    <name type="scientific">Phaeovibrio sulfidiphilus</name>
    <dbReference type="NCBI Taxonomy" id="1220600"/>
    <lineage>
        <taxon>Bacteria</taxon>
        <taxon>Pseudomonadati</taxon>
        <taxon>Pseudomonadota</taxon>
        <taxon>Alphaproteobacteria</taxon>
        <taxon>Rhodospirillales</taxon>
        <taxon>Rhodospirillaceae</taxon>
        <taxon>Phaeovibrio</taxon>
    </lineage>
</organism>
<dbReference type="Gene3D" id="3.40.30.10">
    <property type="entry name" value="Glutaredoxin"/>
    <property type="match status" value="1"/>
</dbReference>
<reference evidence="9" key="1">
    <citation type="submission" date="2020-10" db="EMBL/GenBank/DDBJ databases">
        <title>Genome sequence of the unusual species of purple photosynthetic bacteria, Phaeovibrio sulfidiphilus DSM 23193, type strain.</title>
        <authorList>
            <person name="Kyndt J.A."/>
            <person name="Meyer T.E."/>
        </authorList>
    </citation>
    <scope>NUCLEOTIDE SEQUENCE</scope>
    <source>
        <strain evidence="9">DSM 23193</strain>
    </source>
</reference>
<dbReference type="GO" id="GO:0005737">
    <property type="term" value="C:cytoplasm"/>
    <property type="evidence" value="ECO:0007669"/>
    <property type="project" value="TreeGrafter"/>
</dbReference>
<dbReference type="InterPro" id="IPR036249">
    <property type="entry name" value="Thioredoxin-like_sf"/>
</dbReference>
<sequence>MATVEIYMRHTCPYCRRALALLEEKKAEPQIIDITEEPERREEMIQRAGGRTTVPQIFIDGQHIGGCDDLMALNSRDGLDPLLVS</sequence>
<dbReference type="SUPFAM" id="SSF52833">
    <property type="entry name" value="Thioredoxin-like"/>
    <property type="match status" value="1"/>
</dbReference>
<keyword evidence="3 7" id="KW-0813">Transport</keyword>
<dbReference type="InterPro" id="IPR011900">
    <property type="entry name" value="GRX_bact"/>
</dbReference>
<gene>
    <name evidence="9" type="primary">grxC</name>
    <name evidence="9" type="ORF">IHV25_06500</name>
</gene>
<evidence type="ECO:0000256" key="2">
    <source>
        <dbReference type="ARBA" id="ARBA00007787"/>
    </source>
</evidence>